<evidence type="ECO:0000256" key="6">
    <source>
        <dbReference type="ARBA" id="ARBA00023204"/>
    </source>
</evidence>
<dbReference type="InterPro" id="IPR006171">
    <property type="entry name" value="TOPRIM_dom"/>
</dbReference>
<dbReference type="HAMAP" id="MF_00017">
    <property type="entry name" value="RecR"/>
    <property type="match status" value="1"/>
</dbReference>
<evidence type="ECO:0000256" key="5">
    <source>
        <dbReference type="ARBA" id="ARBA00023172"/>
    </source>
</evidence>
<dbReference type="GO" id="GO:0003677">
    <property type="term" value="F:DNA binding"/>
    <property type="evidence" value="ECO:0007669"/>
    <property type="project" value="UniProtKB-UniRule"/>
</dbReference>
<keyword evidence="2 7" id="KW-0227">DNA damage</keyword>
<dbReference type="CDD" id="cd01025">
    <property type="entry name" value="TOPRIM_recR"/>
    <property type="match status" value="1"/>
</dbReference>
<comment type="function">
    <text evidence="7">May play a role in DNA repair. It seems to be involved in an RecBC-independent recombinational process of DNA repair. It may act with RecF and RecO.</text>
</comment>
<dbReference type="Proteomes" id="UP000228528">
    <property type="component" value="Unassembled WGS sequence"/>
</dbReference>
<comment type="similarity">
    <text evidence="7">Belongs to the RecR family.</text>
</comment>
<dbReference type="Pfam" id="PF21176">
    <property type="entry name" value="RecR_HhH"/>
    <property type="match status" value="1"/>
</dbReference>
<name>A0A2M6P200_9BACT</name>
<sequence length="199" mass="22573">MYSDPIEHLIKAFSRLPTVGKRSAERFVFYLLKSGKKDVAELTLALKELIEKIKSCQVCWNFSDQSPCAICANNQRDRRIICVVSEPQDVQAIEAIHEYKGKYHVLRGTITGDPEKALKYLKIQELLTRIEQERPVEVILALSPDMAGETTMMFLEGQIKKRETSVTVSRLARGLPMGSDLRYADEITLSSALTNRIKK</sequence>
<evidence type="ECO:0000256" key="3">
    <source>
        <dbReference type="ARBA" id="ARBA00022771"/>
    </source>
</evidence>
<dbReference type="NCBIfam" id="TIGR00615">
    <property type="entry name" value="recR"/>
    <property type="match status" value="1"/>
</dbReference>
<dbReference type="GO" id="GO:0006281">
    <property type="term" value="P:DNA repair"/>
    <property type="evidence" value="ECO:0007669"/>
    <property type="project" value="UniProtKB-UniRule"/>
</dbReference>
<gene>
    <name evidence="7" type="primary">recR</name>
    <name evidence="9" type="ORF">COU30_00670</name>
</gene>
<dbReference type="SMART" id="SM00493">
    <property type="entry name" value="TOPRIM"/>
    <property type="match status" value="1"/>
</dbReference>
<reference evidence="10" key="1">
    <citation type="submission" date="2017-09" db="EMBL/GenBank/DDBJ databases">
        <title>Depth-based differentiation of microbial function through sediment-hosted aquifers and enrichment of novel symbionts in the deep terrestrial subsurface.</title>
        <authorList>
            <person name="Probst A.J."/>
            <person name="Ladd B."/>
            <person name="Jarett J.K."/>
            <person name="Geller-Mcgrath D.E."/>
            <person name="Sieber C.M.K."/>
            <person name="Emerson J.B."/>
            <person name="Anantharaman K."/>
            <person name="Thomas B.C."/>
            <person name="Malmstrom R."/>
            <person name="Stieglmeier M."/>
            <person name="Klingl A."/>
            <person name="Woyke T."/>
            <person name="Ryan C.M."/>
            <person name="Banfield J.F."/>
        </authorList>
    </citation>
    <scope>NUCLEOTIDE SEQUENCE [LARGE SCALE GENOMIC DNA]</scope>
</reference>
<accession>A0A2M6P200</accession>
<keyword evidence="3 7" id="KW-0863">Zinc-finger</keyword>
<dbReference type="AlphaFoldDB" id="A0A2M6P200"/>
<dbReference type="PROSITE" id="PS50880">
    <property type="entry name" value="TOPRIM"/>
    <property type="match status" value="1"/>
</dbReference>
<dbReference type="InterPro" id="IPR023627">
    <property type="entry name" value="Rcmb_RecR"/>
</dbReference>
<dbReference type="PANTHER" id="PTHR30446">
    <property type="entry name" value="RECOMBINATION PROTEIN RECR"/>
    <property type="match status" value="1"/>
</dbReference>
<organism evidence="9 10">
    <name type="scientific">Candidatus Magasanikbacteria bacterium CG10_big_fil_rev_8_21_14_0_10_38_6</name>
    <dbReference type="NCBI Taxonomy" id="1974647"/>
    <lineage>
        <taxon>Bacteria</taxon>
        <taxon>Candidatus Magasanikiibacteriota</taxon>
    </lineage>
</organism>
<dbReference type="EMBL" id="PFBW01000031">
    <property type="protein sequence ID" value="PIR77763.1"/>
    <property type="molecule type" value="Genomic_DNA"/>
</dbReference>
<keyword evidence="6 7" id="KW-0234">DNA repair</keyword>
<dbReference type="Pfam" id="PF21175">
    <property type="entry name" value="RecR_C"/>
    <property type="match status" value="1"/>
</dbReference>
<evidence type="ECO:0000256" key="1">
    <source>
        <dbReference type="ARBA" id="ARBA00022723"/>
    </source>
</evidence>
<protein>
    <recommendedName>
        <fullName evidence="7">Recombination protein RecR</fullName>
    </recommendedName>
</protein>
<dbReference type="GO" id="GO:0008270">
    <property type="term" value="F:zinc ion binding"/>
    <property type="evidence" value="ECO:0007669"/>
    <property type="project" value="UniProtKB-KW"/>
</dbReference>
<evidence type="ECO:0000256" key="7">
    <source>
        <dbReference type="HAMAP-Rule" id="MF_00017"/>
    </source>
</evidence>
<evidence type="ECO:0000313" key="10">
    <source>
        <dbReference type="Proteomes" id="UP000228528"/>
    </source>
</evidence>
<comment type="caution">
    <text evidence="9">The sequence shown here is derived from an EMBL/GenBank/DDBJ whole genome shotgun (WGS) entry which is preliminary data.</text>
</comment>
<dbReference type="Pfam" id="PF13662">
    <property type="entry name" value="Toprim_4"/>
    <property type="match status" value="1"/>
</dbReference>
<dbReference type="InterPro" id="IPR000093">
    <property type="entry name" value="DNA_Rcmb_RecR"/>
</dbReference>
<feature type="zinc finger region" description="C4-type" evidence="7">
    <location>
        <begin position="56"/>
        <end position="71"/>
    </location>
</feature>
<evidence type="ECO:0000256" key="2">
    <source>
        <dbReference type="ARBA" id="ARBA00022763"/>
    </source>
</evidence>
<keyword evidence="5 7" id="KW-0233">DNA recombination</keyword>
<dbReference type="Pfam" id="PF02132">
    <property type="entry name" value="RecR_ZnF"/>
    <property type="match status" value="1"/>
</dbReference>
<dbReference type="InterPro" id="IPR034137">
    <property type="entry name" value="TOPRIM_RecR"/>
</dbReference>
<evidence type="ECO:0000259" key="8">
    <source>
        <dbReference type="PROSITE" id="PS50880"/>
    </source>
</evidence>
<evidence type="ECO:0000256" key="4">
    <source>
        <dbReference type="ARBA" id="ARBA00022833"/>
    </source>
</evidence>
<dbReference type="GO" id="GO:0006310">
    <property type="term" value="P:DNA recombination"/>
    <property type="evidence" value="ECO:0007669"/>
    <property type="project" value="UniProtKB-UniRule"/>
</dbReference>
<dbReference type="SUPFAM" id="SSF111304">
    <property type="entry name" value="Recombination protein RecR"/>
    <property type="match status" value="1"/>
</dbReference>
<dbReference type="PROSITE" id="PS01300">
    <property type="entry name" value="RECR"/>
    <property type="match status" value="1"/>
</dbReference>
<keyword evidence="1 7" id="KW-0479">Metal-binding</keyword>
<evidence type="ECO:0000313" key="9">
    <source>
        <dbReference type="EMBL" id="PIR77763.1"/>
    </source>
</evidence>
<dbReference type="Gene3D" id="1.10.8.420">
    <property type="entry name" value="RecR Domain 1"/>
    <property type="match status" value="1"/>
</dbReference>
<proteinExistence type="inferred from homology"/>
<dbReference type="Gene3D" id="3.40.1360.10">
    <property type="match status" value="1"/>
</dbReference>
<feature type="domain" description="Toprim" evidence="8">
    <location>
        <begin position="79"/>
        <end position="176"/>
    </location>
</feature>
<dbReference type="Gene3D" id="3.30.60.80">
    <property type="match status" value="1"/>
</dbReference>
<dbReference type="InterPro" id="IPR015967">
    <property type="entry name" value="Rcmb_RecR_Znf"/>
</dbReference>
<dbReference type="PANTHER" id="PTHR30446:SF0">
    <property type="entry name" value="RECOMBINATION PROTEIN RECR"/>
    <property type="match status" value="1"/>
</dbReference>
<keyword evidence="4 7" id="KW-0862">Zinc</keyword>